<evidence type="ECO:0000313" key="8">
    <source>
        <dbReference type="EMBL" id="MRG85354.1"/>
    </source>
</evidence>
<feature type="domain" description="tRNA pseudouridylate synthase B C-terminal" evidence="7">
    <location>
        <begin position="181"/>
        <end position="239"/>
    </location>
</feature>
<dbReference type="InterPro" id="IPR020103">
    <property type="entry name" value="PsdUridine_synth_cat_dom_sf"/>
</dbReference>
<dbReference type="EC" id="5.4.99.25" evidence="5"/>
<evidence type="ECO:0000259" key="7">
    <source>
        <dbReference type="Pfam" id="PF16198"/>
    </source>
</evidence>
<evidence type="ECO:0000259" key="6">
    <source>
        <dbReference type="Pfam" id="PF01509"/>
    </source>
</evidence>
<evidence type="ECO:0000313" key="9">
    <source>
        <dbReference type="Proteomes" id="UP000480185"/>
    </source>
</evidence>
<comment type="function">
    <text evidence="5">Responsible for synthesis of pseudouridine from uracil-55 in the psi GC loop of transfer RNAs.</text>
</comment>
<comment type="catalytic activity">
    <reaction evidence="1 5">
        <text>uridine(55) in tRNA = pseudouridine(55) in tRNA</text>
        <dbReference type="Rhea" id="RHEA:42532"/>
        <dbReference type="Rhea" id="RHEA-COMP:10101"/>
        <dbReference type="Rhea" id="RHEA-COMP:10102"/>
        <dbReference type="ChEBI" id="CHEBI:65314"/>
        <dbReference type="ChEBI" id="CHEBI:65315"/>
        <dbReference type="EC" id="5.4.99.25"/>
    </reaction>
</comment>
<dbReference type="PANTHER" id="PTHR13767">
    <property type="entry name" value="TRNA-PSEUDOURIDINE SYNTHASE"/>
    <property type="match status" value="1"/>
</dbReference>
<dbReference type="GO" id="GO:1990481">
    <property type="term" value="P:mRNA pseudouridine synthesis"/>
    <property type="evidence" value="ECO:0007669"/>
    <property type="project" value="TreeGrafter"/>
</dbReference>
<dbReference type="PANTHER" id="PTHR13767:SF2">
    <property type="entry name" value="PSEUDOURIDYLATE SYNTHASE TRUB1"/>
    <property type="match status" value="1"/>
</dbReference>
<dbReference type="HAMAP" id="MF_01080">
    <property type="entry name" value="TruB_bact"/>
    <property type="match status" value="1"/>
</dbReference>
<dbReference type="GO" id="GO:0031119">
    <property type="term" value="P:tRNA pseudouridine synthesis"/>
    <property type="evidence" value="ECO:0007669"/>
    <property type="project" value="UniProtKB-UniRule"/>
</dbReference>
<feature type="domain" description="Pseudouridine synthase II N-terminal" evidence="6">
    <location>
        <begin position="23"/>
        <end position="180"/>
    </location>
</feature>
<dbReference type="Pfam" id="PF01509">
    <property type="entry name" value="TruB_N"/>
    <property type="match status" value="1"/>
</dbReference>
<dbReference type="OrthoDB" id="9802309at2"/>
<evidence type="ECO:0000256" key="3">
    <source>
        <dbReference type="ARBA" id="ARBA00022694"/>
    </source>
</evidence>
<evidence type="ECO:0000256" key="1">
    <source>
        <dbReference type="ARBA" id="ARBA00000385"/>
    </source>
</evidence>
<dbReference type="CDD" id="cd02573">
    <property type="entry name" value="PseudoU_synth_EcTruB"/>
    <property type="match status" value="1"/>
</dbReference>
<dbReference type="EMBL" id="WJNH01000002">
    <property type="protein sequence ID" value="MRG85354.1"/>
    <property type="molecule type" value="Genomic_DNA"/>
</dbReference>
<dbReference type="InterPro" id="IPR032819">
    <property type="entry name" value="TruB_C"/>
</dbReference>
<dbReference type="NCBIfam" id="TIGR00431">
    <property type="entry name" value="TruB"/>
    <property type="match status" value="1"/>
</dbReference>
<feature type="active site" description="Nucleophile" evidence="5">
    <location>
        <position position="38"/>
    </location>
</feature>
<dbReference type="InterPro" id="IPR014780">
    <property type="entry name" value="tRNA_psdUridine_synth_TruB"/>
</dbReference>
<keyword evidence="9" id="KW-1185">Reference proteome</keyword>
<accession>A0A6G1X326</accession>
<sequence>MDGILPLWKPAGMTSHDSVFKIRKILRTKKVGHTGTLDPQVEGVLPICIGQATKISSLVMDSNKVYEAEVCLGISTETEDQDGQIVESRVVEGNLSIEQIETALKSYTGEIEQMPPMYSAVKVNGKKLYEYAREGISVERPKRLVMIHSTQLLSDKIEWSKDQDTASFRIRINCSKGTYIRTLCVDIGKALGYPAHMAHLVRTESGSFTREQTMTLDEVKEAQEQNKIQENLIPIDFALQKFDTLYINEKDSFRYQNGQVLPLPNPLPSTNPFRVKTKNDQLLALYQIHPTKGTLMKPFKMFAKEK</sequence>
<dbReference type="Pfam" id="PF16198">
    <property type="entry name" value="TruB_C_2"/>
    <property type="match status" value="1"/>
</dbReference>
<protein>
    <recommendedName>
        <fullName evidence="5">tRNA pseudouridine synthase B</fullName>
        <ecNumber evidence="5">5.4.99.25</ecNumber>
    </recommendedName>
    <alternativeName>
        <fullName evidence="5">tRNA pseudouridine(55) synthase</fullName>
        <shortName evidence="5">Psi55 synthase</shortName>
    </alternativeName>
    <alternativeName>
        <fullName evidence="5">tRNA pseudouridylate synthase</fullName>
    </alternativeName>
    <alternativeName>
        <fullName evidence="5">tRNA-uridine isomerase</fullName>
    </alternativeName>
</protein>
<dbReference type="FunFam" id="3.30.2350.10:FF:000011">
    <property type="entry name" value="tRNA pseudouridine synthase B"/>
    <property type="match status" value="1"/>
</dbReference>
<reference evidence="8 9" key="1">
    <citation type="submission" date="2019-11" db="EMBL/GenBank/DDBJ databases">
        <authorList>
            <person name="Li J."/>
        </authorList>
    </citation>
    <scope>NUCLEOTIDE SEQUENCE [LARGE SCALE GENOMIC DNA]</scope>
    <source>
        <strain evidence="8 9">J4</strain>
    </source>
</reference>
<dbReference type="GO" id="GO:0160148">
    <property type="term" value="F:tRNA pseudouridine(55) synthase activity"/>
    <property type="evidence" value="ECO:0007669"/>
    <property type="project" value="UniProtKB-EC"/>
</dbReference>
<name>A0A6G1X326_9BACI</name>
<evidence type="ECO:0000256" key="2">
    <source>
        <dbReference type="ARBA" id="ARBA00005642"/>
    </source>
</evidence>
<dbReference type="InterPro" id="IPR002501">
    <property type="entry name" value="PsdUridine_synth_N"/>
</dbReference>
<comment type="caution">
    <text evidence="8">The sequence shown here is derived from an EMBL/GenBank/DDBJ whole genome shotgun (WGS) entry which is preliminary data.</text>
</comment>
<proteinExistence type="inferred from homology"/>
<dbReference type="RefSeq" id="WP_153727312.1">
    <property type="nucleotide sequence ID" value="NZ_WJNH01000002.1"/>
</dbReference>
<evidence type="ECO:0000256" key="5">
    <source>
        <dbReference type="HAMAP-Rule" id="MF_01080"/>
    </source>
</evidence>
<comment type="similarity">
    <text evidence="2 5">Belongs to the pseudouridine synthase TruB family. Type 1 subfamily.</text>
</comment>
<gene>
    <name evidence="5 8" type="primary">truB</name>
    <name evidence="8" type="ORF">GH754_03315</name>
</gene>
<dbReference type="Proteomes" id="UP000480185">
    <property type="component" value="Unassembled WGS sequence"/>
</dbReference>
<keyword evidence="3 5" id="KW-0819">tRNA processing</keyword>
<dbReference type="SUPFAM" id="SSF55120">
    <property type="entry name" value="Pseudouridine synthase"/>
    <property type="match status" value="1"/>
</dbReference>
<organism evidence="8 9">
    <name type="scientific">Salinibacillus xinjiangensis</name>
    <dbReference type="NCBI Taxonomy" id="1229268"/>
    <lineage>
        <taxon>Bacteria</taxon>
        <taxon>Bacillati</taxon>
        <taxon>Bacillota</taxon>
        <taxon>Bacilli</taxon>
        <taxon>Bacillales</taxon>
        <taxon>Bacillaceae</taxon>
        <taxon>Salinibacillus</taxon>
    </lineage>
</organism>
<dbReference type="GO" id="GO:0003723">
    <property type="term" value="F:RNA binding"/>
    <property type="evidence" value="ECO:0007669"/>
    <property type="project" value="InterPro"/>
</dbReference>
<evidence type="ECO:0000256" key="4">
    <source>
        <dbReference type="ARBA" id="ARBA00023235"/>
    </source>
</evidence>
<dbReference type="AlphaFoldDB" id="A0A6G1X326"/>
<dbReference type="Gene3D" id="3.30.2350.10">
    <property type="entry name" value="Pseudouridine synthase"/>
    <property type="match status" value="1"/>
</dbReference>
<keyword evidence="4 5" id="KW-0413">Isomerase</keyword>